<dbReference type="RefSeq" id="WP_269104410.1">
    <property type="nucleotide sequence ID" value="NZ_CP114063.1"/>
</dbReference>
<sequence>MAKQNNTKTKRPLNPWKWAFWLLLLAILVPVIALYLYIQTADQETASVGKPATTEEVSDETITAEANLSTVSFNRLVSAVIGGDDVPYQLTVDDHVSFAGTIDALGTKVAYTMQGQPSVMEDGNIAIDVTNIELAGLQLPTSTVLAIFQLTLPTDLPLQVLSGEEQIIIRLDQVSQDMDFAIRASDIDLANDEINILLDVPLNYIEEQIETETEGNQ</sequence>
<accession>A0AA47G7B2</accession>
<feature type="transmembrane region" description="Helical" evidence="1">
    <location>
        <begin position="20"/>
        <end position="38"/>
    </location>
</feature>
<dbReference type="InterPro" id="IPR018672">
    <property type="entry name" value="DUF2140"/>
</dbReference>
<dbReference type="AlphaFoldDB" id="A0AA47G7B2"/>
<keyword evidence="1" id="KW-0812">Transmembrane</keyword>
<keyword evidence="1" id="KW-0472">Membrane</keyword>
<evidence type="ECO:0000313" key="2">
    <source>
        <dbReference type="EMBL" id="WAT23670.1"/>
    </source>
</evidence>
<proteinExistence type="predicted"/>
<dbReference type="Pfam" id="PF09911">
    <property type="entry name" value="DUF2140"/>
    <property type="match status" value="1"/>
</dbReference>
<evidence type="ECO:0000313" key="3">
    <source>
        <dbReference type="Proteomes" id="UP001164714"/>
    </source>
</evidence>
<gene>
    <name evidence="2" type="ORF">OZ415_05215</name>
</gene>
<dbReference type="Proteomes" id="UP001164714">
    <property type="component" value="Chromosome"/>
</dbReference>
<evidence type="ECO:0000256" key="1">
    <source>
        <dbReference type="SAM" id="Phobius"/>
    </source>
</evidence>
<reference evidence="2" key="1">
    <citation type="submission" date="2022-12" db="EMBL/GenBank/DDBJ databases">
        <title>Whole genome sequence analysis of a duck derived balloon bacteium Aerococcus urinaeequi henan2020.</title>
        <authorList>
            <person name="Zhang H."/>
            <person name="Qiao H.X."/>
            <person name="Bian C.Z."/>
            <person name="Shu J.C."/>
        </authorList>
    </citation>
    <scope>NUCLEOTIDE SEQUENCE</scope>
    <source>
        <strain evidence="2">2020-HN-1</strain>
    </source>
</reference>
<dbReference type="EMBL" id="CP114063">
    <property type="protein sequence ID" value="WAT23670.1"/>
    <property type="molecule type" value="Genomic_DNA"/>
</dbReference>
<organism evidence="2 3">
    <name type="scientific">Aerococcus urinaeequi</name>
    <dbReference type="NCBI Taxonomy" id="51665"/>
    <lineage>
        <taxon>Bacteria</taxon>
        <taxon>Bacillati</taxon>
        <taxon>Bacillota</taxon>
        <taxon>Bacilli</taxon>
        <taxon>Lactobacillales</taxon>
        <taxon>Aerococcaceae</taxon>
        <taxon>Aerococcus</taxon>
    </lineage>
</organism>
<keyword evidence="1" id="KW-1133">Transmembrane helix</keyword>
<name>A0AA47G7B2_9LACT</name>
<protein>
    <submittedName>
        <fullName evidence="2">YpmS family protein</fullName>
    </submittedName>
</protein>